<evidence type="ECO:0000313" key="2">
    <source>
        <dbReference type="Proteomes" id="UP000812440"/>
    </source>
</evidence>
<sequence length="115" mass="13503">MRVAFRFPFCVGFCQSQCHLKYNRNCKNRFPVYNLHSKSTFLICMHSRLLVRVRIALNNSQWERKKKKTWTKLFSAGLFAFSPVFPDDFPKTAHACKWTGNADTSGQMHRKTHVC</sequence>
<organism evidence="1 2">
    <name type="scientific">Hymenochirus boettgeri</name>
    <name type="common">Congo dwarf clawed frog</name>
    <dbReference type="NCBI Taxonomy" id="247094"/>
    <lineage>
        <taxon>Eukaryota</taxon>
        <taxon>Metazoa</taxon>
        <taxon>Chordata</taxon>
        <taxon>Craniata</taxon>
        <taxon>Vertebrata</taxon>
        <taxon>Euteleostomi</taxon>
        <taxon>Amphibia</taxon>
        <taxon>Batrachia</taxon>
        <taxon>Anura</taxon>
        <taxon>Pipoidea</taxon>
        <taxon>Pipidae</taxon>
        <taxon>Pipinae</taxon>
        <taxon>Hymenochirus</taxon>
    </lineage>
</organism>
<dbReference type="Proteomes" id="UP000812440">
    <property type="component" value="Unassembled WGS sequence"/>
</dbReference>
<keyword evidence="2" id="KW-1185">Reference proteome</keyword>
<name>A0A8T2IAR7_9PIPI</name>
<protein>
    <submittedName>
        <fullName evidence="1">Uncharacterized protein</fullName>
    </submittedName>
</protein>
<reference evidence="1" key="1">
    <citation type="thesis" date="2020" institute="ProQuest LLC" country="789 East Eisenhower Parkway, Ann Arbor, MI, USA">
        <title>Comparative Genomics and Chromosome Evolution.</title>
        <authorList>
            <person name="Mudd A.B."/>
        </authorList>
    </citation>
    <scope>NUCLEOTIDE SEQUENCE</scope>
    <source>
        <strain evidence="1">Female2</strain>
        <tissue evidence="1">Blood</tissue>
    </source>
</reference>
<evidence type="ECO:0000313" key="1">
    <source>
        <dbReference type="EMBL" id="KAG8429052.1"/>
    </source>
</evidence>
<dbReference type="AlphaFoldDB" id="A0A8T2IAR7"/>
<dbReference type="EMBL" id="JAACNH010014611">
    <property type="protein sequence ID" value="KAG8429052.1"/>
    <property type="molecule type" value="Genomic_DNA"/>
</dbReference>
<comment type="caution">
    <text evidence="1">The sequence shown here is derived from an EMBL/GenBank/DDBJ whole genome shotgun (WGS) entry which is preliminary data.</text>
</comment>
<gene>
    <name evidence="1" type="ORF">GDO86_018417</name>
</gene>
<accession>A0A8T2IAR7</accession>
<proteinExistence type="predicted"/>